<dbReference type="Proteomes" id="UP001497497">
    <property type="component" value="Unassembled WGS sequence"/>
</dbReference>
<feature type="transmembrane region" description="Helical" evidence="1">
    <location>
        <begin position="20"/>
        <end position="42"/>
    </location>
</feature>
<proteinExistence type="predicted"/>
<name>A0AAV2HYR8_LYMST</name>
<keyword evidence="1" id="KW-1133">Transmembrane helix</keyword>
<feature type="transmembrane region" description="Helical" evidence="1">
    <location>
        <begin position="155"/>
        <end position="183"/>
    </location>
</feature>
<feature type="transmembrane region" description="Helical" evidence="1">
    <location>
        <begin position="108"/>
        <end position="135"/>
    </location>
</feature>
<evidence type="ECO:0000256" key="1">
    <source>
        <dbReference type="SAM" id="Phobius"/>
    </source>
</evidence>
<comment type="caution">
    <text evidence="2">The sequence shown here is derived from an EMBL/GenBank/DDBJ whole genome shotgun (WGS) entry which is preliminary data.</text>
</comment>
<dbReference type="SUPFAM" id="SSF81321">
    <property type="entry name" value="Family A G protein-coupled receptor-like"/>
    <property type="match status" value="1"/>
</dbReference>
<keyword evidence="1" id="KW-0472">Membrane</keyword>
<sequence length="200" mass="22060">GVIANFINIIVYLKLGLKDSISICFFVLSCTDLACVLLHVFANAPTSLSGHFLERWNTDGGKVSFVIAAYYGPFYDISQGITTFIAVQKCWCVALPCFKNTFTRTRTVCIVSCISLALFSLHMPILTTQGLAGMFDPVRNRTIQQLWMLEISGKLYSAVGLISLVFTNTCQMIVIFCLIVLASSLRASSKFRRATKIAST</sequence>
<dbReference type="EMBL" id="CAXITT010000337">
    <property type="protein sequence ID" value="CAL1539347.1"/>
    <property type="molecule type" value="Genomic_DNA"/>
</dbReference>
<evidence type="ECO:0008006" key="4">
    <source>
        <dbReference type="Google" id="ProtNLM"/>
    </source>
</evidence>
<organism evidence="2 3">
    <name type="scientific">Lymnaea stagnalis</name>
    <name type="common">Great pond snail</name>
    <name type="synonym">Helix stagnalis</name>
    <dbReference type="NCBI Taxonomy" id="6523"/>
    <lineage>
        <taxon>Eukaryota</taxon>
        <taxon>Metazoa</taxon>
        <taxon>Spiralia</taxon>
        <taxon>Lophotrochozoa</taxon>
        <taxon>Mollusca</taxon>
        <taxon>Gastropoda</taxon>
        <taxon>Heterobranchia</taxon>
        <taxon>Euthyneura</taxon>
        <taxon>Panpulmonata</taxon>
        <taxon>Hygrophila</taxon>
        <taxon>Lymnaeoidea</taxon>
        <taxon>Lymnaeidae</taxon>
        <taxon>Lymnaea</taxon>
    </lineage>
</organism>
<accession>A0AAV2HYR8</accession>
<feature type="non-terminal residue" evidence="2">
    <location>
        <position position="1"/>
    </location>
</feature>
<protein>
    <recommendedName>
        <fullName evidence="4">G_PROTEIN_RECEP_F1_2 domain-containing protein</fullName>
    </recommendedName>
</protein>
<dbReference type="Gene3D" id="1.20.1070.10">
    <property type="entry name" value="Rhodopsin 7-helix transmembrane proteins"/>
    <property type="match status" value="1"/>
</dbReference>
<dbReference type="AlphaFoldDB" id="A0AAV2HYR8"/>
<reference evidence="2 3" key="1">
    <citation type="submission" date="2024-04" db="EMBL/GenBank/DDBJ databases">
        <authorList>
            <consortium name="Genoscope - CEA"/>
            <person name="William W."/>
        </authorList>
    </citation>
    <scope>NUCLEOTIDE SEQUENCE [LARGE SCALE GENOMIC DNA]</scope>
</reference>
<feature type="non-terminal residue" evidence="2">
    <location>
        <position position="200"/>
    </location>
</feature>
<keyword evidence="1" id="KW-0812">Transmembrane</keyword>
<keyword evidence="3" id="KW-1185">Reference proteome</keyword>
<gene>
    <name evidence="2" type="ORF">GSLYS_00013166001</name>
</gene>
<evidence type="ECO:0000313" key="2">
    <source>
        <dbReference type="EMBL" id="CAL1539347.1"/>
    </source>
</evidence>
<evidence type="ECO:0000313" key="3">
    <source>
        <dbReference type="Proteomes" id="UP001497497"/>
    </source>
</evidence>